<dbReference type="InterPro" id="IPR014919">
    <property type="entry name" value="XisH"/>
</dbReference>
<sequence>MSARDFYHNIVRSALEKDGWIVTDEPLYISIDDVDLKIDLAAEKVIAATKNDRKIAVEIKSFIGSSTVTEFHLALG</sequence>
<dbReference type="SUPFAM" id="SSF52980">
    <property type="entry name" value="Restriction endonuclease-like"/>
    <property type="match status" value="1"/>
</dbReference>
<dbReference type="EMBL" id="BLAY01000017">
    <property type="protein sequence ID" value="GET36720.1"/>
    <property type="molecule type" value="Genomic_DNA"/>
</dbReference>
<dbReference type="Proteomes" id="UP001050975">
    <property type="component" value="Unassembled WGS sequence"/>
</dbReference>
<dbReference type="GO" id="GO:0003676">
    <property type="term" value="F:nucleic acid binding"/>
    <property type="evidence" value="ECO:0007669"/>
    <property type="project" value="InterPro"/>
</dbReference>
<evidence type="ECO:0000313" key="1">
    <source>
        <dbReference type="EMBL" id="GET36720.1"/>
    </source>
</evidence>
<dbReference type="AlphaFoldDB" id="A0AAV3X7T6"/>
<dbReference type="Pfam" id="PF08814">
    <property type="entry name" value="XisH"/>
    <property type="match status" value="1"/>
</dbReference>
<reference evidence="1" key="1">
    <citation type="submission" date="2019-10" db="EMBL/GenBank/DDBJ databases">
        <title>Draft genome sequece of Microseira wollei NIES-4236.</title>
        <authorList>
            <person name="Yamaguchi H."/>
            <person name="Suzuki S."/>
            <person name="Kawachi M."/>
        </authorList>
    </citation>
    <scope>NUCLEOTIDE SEQUENCE</scope>
    <source>
        <strain evidence="1">NIES-4236</strain>
    </source>
</reference>
<evidence type="ECO:0000313" key="2">
    <source>
        <dbReference type="Proteomes" id="UP001050975"/>
    </source>
</evidence>
<dbReference type="InterPro" id="IPR011856">
    <property type="entry name" value="tRNA_endonuc-like_dom_sf"/>
</dbReference>
<dbReference type="Gene3D" id="3.40.1350.10">
    <property type="match status" value="1"/>
</dbReference>
<name>A0AAV3X7T6_9CYAN</name>
<accession>A0AAV3X7T6</accession>
<keyword evidence="2" id="KW-1185">Reference proteome</keyword>
<protein>
    <submittedName>
        <fullName evidence="1">XisH protein</fullName>
    </submittedName>
</protein>
<organism evidence="1 2">
    <name type="scientific">Microseira wollei NIES-4236</name>
    <dbReference type="NCBI Taxonomy" id="2530354"/>
    <lineage>
        <taxon>Bacteria</taxon>
        <taxon>Bacillati</taxon>
        <taxon>Cyanobacteriota</taxon>
        <taxon>Cyanophyceae</taxon>
        <taxon>Oscillatoriophycideae</taxon>
        <taxon>Aerosakkonematales</taxon>
        <taxon>Aerosakkonemataceae</taxon>
        <taxon>Microseira</taxon>
    </lineage>
</organism>
<proteinExistence type="predicted"/>
<gene>
    <name evidence="1" type="ORF">MiSe_14720</name>
</gene>
<dbReference type="InterPro" id="IPR011335">
    <property type="entry name" value="Restrct_endonuc-II-like"/>
</dbReference>
<comment type="caution">
    <text evidence="1">The sequence shown here is derived from an EMBL/GenBank/DDBJ whole genome shotgun (WGS) entry which is preliminary data.</text>
</comment>